<dbReference type="EMBL" id="JAENHP010000001">
    <property type="protein sequence ID" value="MBM2614202.1"/>
    <property type="molecule type" value="Genomic_DNA"/>
</dbReference>
<evidence type="ECO:0000256" key="3">
    <source>
        <dbReference type="ARBA" id="ARBA00022692"/>
    </source>
</evidence>
<evidence type="ECO:0000256" key="2">
    <source>
        <dbReference type="ARBA" id="ARBA00022475"/>
    </source>
</evidence>
<feature type="chain" id="PRO_5045126938" evidence="10">
    <location>
        <begin position="18"/>
        <end position="532"/>
    </location>
</feature>
<dbReference type="RefSeq" id="WP_203374966.1">
    <property type="nucleotide sequence ID" value="NZ_JAENHP010000001.1"/>
</dbReference>
<evidence type="ECO:0000313" key="14">
    <source>
        <dbReference type="Proteomes" id="UP000632138"/>
    </source>
</evidence>
<name>A0ABS2A2Y5_9ACTN</name>
<evidence type="ECO:0000256" key="4">
    <source>
        <dbReference type="ARBA" id="ARBA00022723"/>
    </source>
</evidence>
<feature type="transmembrane region" description="Helical" evidence="9">
    <location>
        <begin position="138"/>
        <end position="158"/>
    </location>
</feature>
<evidence type="ECO:0000256" key="1">
    <source>
        <dbReference type="ARBA" id="ARBA00004651"/>
    </source>
</evidence>
<keyword evidence="5 10" id="KW-0732">Signal</keyword>
<evidence type="ECO:0000256" key="7">
    <source>
        <dbReference type="ARBA" id="ARBA00023008"/>
    </source>
</evidence>
<keyword evidence="3 9" id="KW-0812">Transmembrane</keyword>
<feature type="transmembrane region" description="Helical" evidence="9">
    <location>
        <begin position="281"/>
        <end position="299"/>
    </location>
</feature>
<keyword evidence="7" id="KW-0186">Copper</keyword>
<feature type="transmembrane region" description="Helical" evidence="9">
    <location>
        <begin position="351"/>
        <end position="368"/>
    </location>
</feature>
<keyword evidence="4" id="KW-0479">Metal-binding</keyword>
<feature type="domain" description="CopC" evidence="11">
    <location>
        <begin position="16"/>
        <end position="110"/>
    </location>
</feature>
<dbReference type="Gene3D" id="2.60.40.1220">
    <property type="match status" value="1"/>
</dbReference>
<feature type="transmembrane region" description="Helical" evidence="9">
    <location>
        <begin position="320"/>
        <end position="339"/>
    </location>
</feature>
<feature type="transmembrane region" description="Helical" evidence="9">
    <location>
        <begin position="244"/>
        <end position="261"/>
    </location>
</feature>
<dbReference type="SUPFAM" id="SSF81296">
    <property type="entry name" value="E set domains"/>
    <property type="match status" value="1"/>
</dbReference>
<evidence type="ECO:0000256" key="10">
    <source>
        <dbReference type="SAM" id="SignalP"/>
    </source>
</evidence>
<evidence type="ECO:0000259" key="11">
    <source>
        <dbReference type="Pfam" id="PF04234"/>
    </source>
</evidence>
<comment type="caution">
    <text evidence="13">The sequence shown here is derived from an EMBL/GenBank/DDBJ whole genome shotgun (WGS) entry which is preliminary data.</text>
</comment>
<dbReference type="InterPro" id="IPR032694">
    <property type="entry name" value="CopC/D"/>
</dbReference>
<dbReference type="Pfam" id="PF04234">
    <property type="entry name" value="CopC"/>
    <property type="match status" value="1"/>
</dbReference>
<keyword evidence="14" id="KW-1185">Reference proteome</keyword>
<dbReference type="InterPro" id="IPR014755">
    <property type="entry name" value="Cu-Rt/internalin_Ig-like"/>
</dbReference>
<sequence>MLLAALCWPAQPAYAHAVLSAAVPQQGSVLKEAPEQIVLQFSEQVQIVPGRSQVIGPDGKRINDGDPEVTPQGLVIKVRPADRPLGTYLVSYRIISADSHPVSGAYTYSVGAPSANAPTVPDEEVDPAVRTATAVGKYLGYAGLTLALGPVLMLALWLPRRLSRRGLLRLAYGGLGLIGLGTLAGIWLQAPASSGAGLFDVSASELGQVLSDDFGLWMVARLVLLGIAAALVTRVRRRAGWRPLVTMAALTTAILVTWPLTGHPAAGPQAWLLIVADTAHLAAMSVWLGGLVALVAVVLRRAETRELRVILPAWSRLAAFAVYWLVAAGALQALIQVGTLDALFSSDYGRLILAKTALLALILAVAFVSRRLVNRGIAAATPGKLRRAAGLEVALTVLVLAASAVLVQTTTGRTVDVEAVAQERSRGFVATLNSKLYAVQFEIFPATIGEYNTLHAFAYTPEGKPLKVVEWKVSVSLPSQGIEAIDSPVATVIDNQGLGNVTFPIPGDWQLTMTLRVSEIDQATVTTTVPVR</sequence>
<protein>
    <submittedName>
        <fullName evidence="13">Copper resistance protein CopC</fullName>
    </submittedName>
</protein>
<keyword evidence="8 9" id="KW-0472">Membrane</keyword>
<feature type="transmembrane region" description="Helical" evidence="9">
    <location>
        <begin position="389"/>
        <end position="407"/>
    </location>
</feature>
<evidence type="ECO:0000313" key="13">
    <source>
        <dbReference type="EMBL" id="MBM2614202.1"/>
    </source>
</evidence>
<dbReference type="PANTHER" id="PTHR34820:SF4">
    <property type="entry name" value="INNER MEMBRANE PROTEIN YEBZ"/>
    <property type="match status" value="1"/>
</dbReference>
<dbReference type="Pfam" id="PF05425">
    <property type="entry name" value="CopD"/>
    <property type="match status" value="1"/>
</dbReference>
<evidence type="ECO:0000256" key="8">
    <source>
        <dbReference type="ARBA" id="ARBA00023136"/>
    </source>
</evidence>
<dbReference type="InterPro" id="IPR007348">
    <property type="entry name" value="CopC_dom"/>
</dbReference>
<feature type="domain" description="Copper resistance protein D" evidence="12">
    <location>
        <begin position="310"/>
        <end position="406"/>
    </location>
</feature>
<evidence type="ECO:0000259" key="12">
    <source>
        <dbReference type="Pfam" id="PF05425"/>
    </source>
</evidence>
<gene>
    <name evidence="13" type="ORF">JIG36_01360</name>
</gene>
<reference evidence="13 14" key="1">
    <citation type="submission" date="2021-01" db="EMBL/GenBank/DDBJ databases">
        <title>Actinoplanes sp. nov. LDG1-06 isolated from lichen.</title>
        <authorList>
            <person name="Saeng-In P."/>
            <person name="Phongsopitanun W."/>
            <person name="Kanchanasin P."/>
            <person name="Yuki M."/>
            <person name="Kudo T."/>
            <person name="Ohkuma M."/>
            <person name="Tanasupawat S."/>
        </authorList>
    </citation>
    <scope>NUCLEOTIDE SEQUENCE [LARGE SCALE GENOMIC DNA]</scope>
    <source>
        <strain evidence="13 14">LDG1-06</strain>
    </source>
</reference>
<organism evidence="13 14">
    <name type="scientific">Paractinoplanes ovalisporus</name>
    <dbReference type="NCBI Taxonomy" id="2810368"/>
    <lineage>
        <taxon>Bacteria</taxon>
        <taxon>Bacillati</taxon>
        <taxon>Actinomycetota</taxon>
        <taxon>Actinomycetes</taxon>
        <taxon>Micromonosporales</taxon>
        <taxon>Micromonosporaceae</taxon>
        <taxon>Paractinoplanes</taxon>
    </lineage>
</organism>
<dbReference type="PANTHER" id="PTHR34820">
    <property type="entry name" value="INNER MEMBRANE PROTEIN YEBZ"/>
    <property type="match status" value="1"/>
</dbReference>
<evidence type="ECO:0000256" key="6">
    <source>
        <dbReference type="ARBA" id="ARBA00022989"/>
    </source>
</evidence>
<evidence type="ECO:0000256" key="5">
    <source>
        <dbReference type="ARBA" id="ARBA00022729"/>
    </source>
</evidence>
<evidence type="ECO:0000256" key="9">
    <source>
        <dbReference type="SAM" id="Phobius"/>
    </source>
</evidence>
<feature type="signal peptide" evidence="10">
    <location>
        <begin position="1"/>
        <end position="17"/>
    </location>
</feature>
<keyword evidence="6 9" id="KW-1133">Transmembrane helix</keyword>
<accession>A0ABS2A2Y5</accession>
<dbReference type="InterPro" id="IPR014756">
    <property type="entry name" value="Ig_E-set"/>
</dbReference>
<dbReference type="InterPro" id="IPR008457">
    <property type="entry name" value="Cu-R_CopD_dom"/>
</dbReference>
<proteinExistence type="predicted"/>
<dbReference type="Proteomes" id="UP000632138">
    <property type="component" value="Unassembled WGS sequence"/>
</dbReference>
<feature type="transmembrane region" description="Helical" evidence="9">
    <location>
        <begin position="214"/>
        <end position="232"/>
    </location>
</feature>
<feature type="transmembrane region" description="Helical" evidence="9">
    <location>
        <begin position="170"/>
        <end position="190"/>
    </location>
</feature>
<keyword evidence="2" id="KW-1003">Cell membrane</keyword>
<comment type="subcellular location">
    <subcellularLocation>
        <location evidence="1">Cell membrane</location>
        <topology evidence="1">Multi-pass membrane protein</topology>
    </subcellularLocation>
</comment>